<dbReference type="InterPro" id="IPR029071">
    <property type="entry name" value="Ubiquitin-like_domsf"/>
</dbReference>
<dbReference type="GO" id="GO:0003724">
    <property type="term" value="F:RNA helicase activity"/>
    <property type="evidence" value="ECO:0007669"/>
    <property type="project" value="UniProtKB-EC"/>
</dbReference>
<evidence type="ECO:0000256" key="2">
    <source>
        <dbReference type="ARBA" id="ARBA00022741"/>
    </source>
</evidence>
<dbReference type="SMART" id="SM00490">
    <property type="entry name" value="HELICc"/>
    <property type="match status" value="1"/>
</dbReference>
<dbReference type="Pfam" id="PF00270">
    <property type="entry name" value="DEAD"/>
    <property type="match status" value="1"/>
</dbReference>
<dbReference type="InterPro" id="IPR001650">
    <property type="entry name" value="Helicase_C-like"/>
</dbReference>
<keyword evidence="4" id="KW-0347">Helicase</keyword>
<dbReference type="PROSITE" id="PS51192">
    <property type="entry name" value="HELICASE_ATP_BIND_1"/>
    <property type="match status" value="1"/>
</dbReference>
<dbReference type="Pfam" id="PF00271">
    <property type="entry name" value="Helicase_C"/>
    <property type="match status" value="1"/>
</dbReference>
<feature type="domain" description="Helicase ATP-binding" evidence="8">
    <location>
        <begin position="102"/>
        <end position="279"/>
    </location>
</feature>
<organism evidence="11 12">
    <name type="scientific">Didymodactylos carnosus</name>
    <dbReference type="NCBI Taxonomy" id="1234261"/>
    <lineage>
        <taxon>Eukaryota</taxon>
        <taxon>Metazoa</taxon>
        <taxon>Spiralia</taxon>
        <taxon>Gnathifera</taxon>
        <taxon>Rotifera</taxon>
        <taxon>Eurotatoria</taxon>
        <taxon>Bdelloidea</taxon>
        <taxon>Philodinida</taxon>
        <taxon>Philodinidae</taxon>
        <taxon>Didymodactylos</taxon>
    </lineage>
</organism>
<feature type="domain" description="Helicase C-terminal" evidence="9">
    <location>
        <begin position="303"/>
        <end position="454"/>
    </location>
</feature>
<feature type="domain" description="Ubiquitin-like" evidence="7">
    <location>
        <begin position="563"/>
        <end position="639"/>
    </location>
</feature>
<evidence type="ECO:0000256" key="1">
    <source>
        <dbReference type="ARBA" id="ARBA00012552"/>
    </source>
</evidence>
<sequence>MALRGLGRGTPVVEEPLNEERQERPIPYVSPPSPTEHDDIFAISCGKGENIKKYTDIPVTCTPEGLITPINTFEKSYLNEQVLANIRECKYDDPLAIQCWSIPIILQHFDLLACAKTGSGKTAAFLLPIITRLLDSISIQTSNQSAPLVLIVSPTRELAIQTESEAHKFSFKTPIKTCAIFGGQSLYSVRARLHGCHIVSATTGRLIDMVQKGQLNQVKYFVLDEVDQMLNIQFEPDIRRLETLGLPSKGQRQTLMFSATISPEIQRIAEVFLQNYLFLRVGDAGGANEDIVQTIEQVPRDRKTDRLLEILQTDFKNKRCLVFVETTRQTDFIGIVLNQMNLPATTIHGLRTQVQRVQAFNDFKTGRIPILVATSVAARGLDFPEIECVINYDLPDTEEFYIHRIGRTARVGHLGKSISFFDPQRNHDQRIAPYLVDQLKALGQIVPEFLKNMTEPYVDQTNRTNCQQNVILGQMLFDIGEHSKDHDYFMNLLLDKDNNCILAQILELIGLNFYYNGDYEKSLIYYLYTADRYRDQYVDLYDSMMDIKRMIEENEEIPNDLNINVNIKFSTNCRSLIIKIKSSETTEKLKKLIEKLRSNVLVQYQHLFYYAIFNTFILDNNNFILNDYKIYDKSKIFLIHTTLCEYSIYIKRTKTNDVLEIPVRSSDTIDHNGWAR</sequence>
<comment type="caution">
    <text evidence="11">The sequence shown here is derived from an EMBL/GenBank/DDBJ whole genome shotgun (WGS) entry which is preliminary data.</text>
</comment>
<evidence type="ECO:0000313" key="12">
    <source>
        <dbReference type="Proteomes" id="UP000682733"/>
    </source>
</evidence>
<proteinExistence type="predicted"/>
<dbReference type="CDD" id="cd18787">
    <property type="entry name" value="SF2_C_DEAD"/>
    <property type="match status" value="1"/>
</dbReference>
<dbReference type="GO" id="GO:0016787">
    <property type="term" value="F:hydrolase activity"/>
    <property type="evidence" value="ECO:0007669"/>
    <property type="project" value="UniProtKB-KW"/>
</dbReference>
<keyword evidence="2" id="KW-0547">Nucleotide-binding</keyword>
<dbReference type="Gene3D" id="3.40.50.300">
    <property type="entry name" value="P-loop containing nucleotide triphosphate hydrolases"/>
    <property type="match status" value="2"/>
</dbReference>
<dbReference type="InterPro" id="IPR027417">
    <property type="entry name" value="P-loop_NTPase"/>
</dbReference>
<dbReference type="PROSITE" id="PS51194">
    <property type="entry name" value="HELICASE_CTER"/>
    <property type="match status" value="1"/>
</dbReference>
<dbReference type="EC" id="3.6.4.13" evidence="1"/>
<dbReference type="SUPFAM" id="SSF54236">
    <property type="entry name" value="Ubiquitin-like"/>
    <property type="match status" value="1"/>
</dbReference>
<dbReference type="EMBL" id="CAJOBA010002977">
    <property type="protein sequence ID" value="CAF3666241.1"/>
    <property type="molecule type" value="Genomic_DNA"/>
</dbReference>
<keyword evidence="5" id="KW-0067">ATP-binding</keyword>
<reference evidence="11" key="1">
    <citation type="submission" date="2021-02" db="EMBL/GenBank/DDBJ databases">
        <authorList>
            <person name="Nowell W R."/>
        </authorList>
    </citation>
    <scope>NUCLEOTIDE SEQUENCE</scope>
</reference>
<dbReference type="SMART" id="SM00487">
    <property type="entry name" value="DEXDc"/>
    <property type="match status" value="1"/>
</dbReference>
<dbReference type="Proteomes" id="UP000677228">
    <property type="component" value="Unassembled WGS sequence"/>
</dbReference>
<accession>A0A8S2HVX2</accession>
<evidence type="ECO:0000256" key="3">
    <source>
        <dbReference type="ARBA" id="ARBA00022801"/>
    </source>
</evidence>
<evidence type="ECO:0000259" key="9">
    <source>
        <dbReference type="PROSITE" id="PS51194"/>
    </source>
</evidence>
<dbReference type="Proteomes" id="UP000682733">
    <property type="component" value="Unassembled WGS sequence"/>
</dbReference>
<dbReference type="AlphaFoldDB" id="A0A8S2HVX2"/>
<dbReference type="PROSITE" id="PS50053">
    <property type="entry name" value="UBIQUITIN_2"/>
    <property type="match status" value="1"/>
</dbReference>
<dbReference type="GO" id="GO:0005524">
    <property type="term" value="F:ATP binding"/>
    <property type="evidence" value="ECO:0007669"/>
    <property type="project" value="UniProtKB-KW"/>
</dbReference>
<evidence type="ECO:0000313" key="11">
    <source>
        <dbReference type="EMBL" id="CAF3666241.1"/>
    </source>
</evidence>
<dbReference type="GO" id="GO:0003676">
    <property type="term" value="F:nucleic acid binding"/>
    <property type="evidence" value="ECO:0007669"/>
    <property type="project" value="InterPro"/>
</dbReference>
<evidence type="ECO:0000259" key="8">
    <source>
        <dbReference type="PROSITE" id="PS51192"/>
    </source>
</evidence>
<evidence type="ECO:0000256" key="6">
    <source>
        <dbReference type="SAM" id="MobiDB-lite"/>
    </source>
</evidence>
<dbReference type="EMBL" id="CAJNOK010002974">
    <property type="protein sequence ID" value="CAF0882602.1"/>
    <property type="molecule type" value="Genomic_DNA"/>
</dbReference>
<name>A0A8S2HVX2_9BILA</name>
<dbReference type="PANTHER" id="PTHR47958">
    <property type="entry name" value="ATP-DEPENDENT RNA HELICASE DBP3"/>
    <property type="match status" value="1"/>
</dbReference>
<evidence type="ECO:0000259" key="7">
    <source>
        <dbReference type="PROSITE" id="PS50053"/>
    </source>
</evidence>
<feature type="region of interest" description="Disordered" evidence="6">
    <location>
        <begin position="1"/>
        <end position="31"/>
    </location>
</feature>
<evidence type="ECO:0000256" key="4">
    <source>
        <dbReference type="ARBA" id="ARBA00022806"/>
    </source>
</evidence>
<dbReference type="InterPro" id="IPR014001">
    <property type="entry name" value="Helicase_ATP-bd"/>
</dbReference>
<dbReference type="Gene3D" id="3.10.20.90">
    <property type="entry name" value="Phosphatidylinositol 3-kinase Catalytic Subunit, Chain A, domain 1"/>
    <property type="match status" value="1"/>
</dbReference>
<evidence type="ECO:0000313" key="10">
    <source>
        <dbReference type="EMBL" id="CAF0882602.1"/>
    </source>
</evidence>
<dbReference type="InterPro" id="IPR011545">
    <property type="entry name" value="DEAD/DEAH_box_helicase_dom"/>
</dbReference>
<dbReference type="CDD" id="cd17039">
    <property type="entry name" value="Ubl_ubiquitin_like"/>
    <property type="match status" value="1"/>
</dbReference>
<keyword evidence="3" id="KW-0378">Hydrolase</keyword>
<gene>
    <name evidence="10" type="ORF">OVA965_LOCUS8699</name>
    <name evidence="11" type="ORF">TMI583_LOCUS8701</name>
</gene>
<evidence type="ECO:0000256" key="5">
    <source>
        <dbReference type="ARBA" id="ARBA00022840"/>
    </source>
</evidence>
<dbReference type="InterPro" id="IPR000626">
    <property type="entry name" value="Ubiquitin-like_dom"/>
</dbReference>
<dbReference type="SUPFAM" id="SSF52540">
    <property type="entry name" value="P-loop containing nucleoside triphosphate hydrolases"/>
    <property type="match status" value="1"/>
</dbReference>
<protein>
    <recommendedName>
        <fullName evidence="1">RNA helicase</fullName>
        <ecNumber evidence="1">3.6.4.13</ecNumber>
    </recommendedName>
</protein>